<dbReference type="CDD" id="cd00882">
    <property type="entry name" value="Ras_like_GTPase"/>
    <property type="match status" value="1"/>
</dbReference>
<dbReference type="EMBL" id="KV448862">
    <property type="protein sequence ID" value="OAX33003.1"/>
    <property type="molecule type" value="Genomic_DNA"/>
</dbReference>
<proteinExistence type="predicted"/>
<evidence type="ECO:0000259" key="1">
    <source>
        <dbReference type="Pfam" id="PF01926"/>
    </source>
</evidence>
<dbReference type="OrthoDB" id="8954335at2759"/>
<organism evidence="2 3">
    <name type="scientific">Rhizopogon vinicolor AM-OR11-026</name>
    <dbReference type="NCBI Taxonomy" id="1314800"/>
    <lineage>
        <taxon>Eukaryota</taxon>
        <taxon>Fungi</taxon>
        <taxon>Dikarya</taxon>
        <taxon>Basidiomycota</taxon>
        <taxon>Agaricomycotina</taxon>
        <taxon>Agaricomycetes</taxon>
        <taxon>Agaricomycetidae</taxon>
        <taxon>Boletales</taxon>
        <taxon>Suillineae</taxon>
        <taxon>Rhizopogonaceae</taxon>
        <taxon>Rhizopogon</taxon>
    </lineage>
</organism>
<dbReference type="InterPro" id="IPR045058">
    <property type="entry name" value="GIMA/IAN/Toc"/>
</dbReference>
<dbReference type="STRING" id="1314800.A0A1B7MK67"/>
<sequence length="273" mass="30781">MAFVHADHSDAAPANIIIFGQMGAGKSSLVNLIAGKKLAKASSSATSCTLDSTKYKIRLPDSQREINIYDTAGLDEPNMNNATYLDAVAKAHKLIFSLQGEGGVHGLIFCLRGDRITNTVQRNYNLFYDFLCQKQVPISLVFTGLENERDMDKWWTKNQAHVEKSGIASVAHACITTIKGRDNAYEKKYLESQKKVHEMLNKLVCGDAYSVDADGWFARVCQKLWQMFAPGKAPWTAEKRHEKMMQVLTKRCKLQKEDATQLLRRIEEKVELY</sequence>
<keyword evidence="3" id="KW-1185">Reference proteome</keyword>
<protein>
    <recommendedName>
        <fullName evidence="1">G domain-containing protein</fullName>
    </recommendedName>
</protein>
<name>A0A1B7MK67_9AGAM</name>
<dbReference type="PANTHER" id="PTHR10903:SF184">
    <property type="entry name" value="GTP-BINDING PROTEIN A"/>
    <property type="match status" value="1"/>
</dbReference>
<accession>A0A1B7MK67</accession>
<evidence type="ECO:0000313" key="3">
    <source>
        <dbReference type="Proteomes" id="UP000092154"/>
    </source>
</evidence>
<dbReference type="InParanoid" id="A0A1B7MK67"/>
<dbReference type="GO" id="GO:0005525">
    <property type="term" value="F:GTP binding"/>
    <property type="evidence" value="ECO:0007669"/>
    <property type="project" value="InterPro"/>
</dbReference>
<dbReference type="AlphaFoldDB" id="A0A1B7MK67"/>
<feature type="domain" description="G" evidence="1">
    <location>
        <begin position="16"/>
        <end position="99"/>
    </location>
</feature>
<dbReference type="Pfam" id="PF01926">
    <property type="entry name" value="MMR_HSR1"/>
    <property type="match status" value="1"/>
</dbReference>
<dbReference type="Gene3D" id="3.40.50.300">
    <property type="entry name" value="P-loop containing nucleotide triphosphate hydrolases"/>
    <property type="match status" value="1"/>
</dbReference>
<reference evidence="2 3" key="1">
    <citation type="submission" date="2016-06" db="EMBL/GenBank/DDBJ databases">
        <title>Comparative genomics of the ectomycorrhizal sister species Rhizopogon vinicolor and Rhizopogon vesiculosus (Basidiomycota: Boletales) reveals a divergence of the mating type B locus.</title>
        <authorList>
            <consortium name="DOE Joint Genome Institute"/>
            <person name="Mujic A.B."/>
            <person name="Kuo A."/>
            <person name="Tritt A."/>
            <person name="Lipzen A."/>
            <person name="Chen C."/>
            <person name="Johnson J."/>
            <person name="Sharma A."/>
            <person name="Barry K."/>
            <person name="Grigoriev I.V."/>
            <person name="Spatafora J.W."/>
        </authorList>
    </citation>
    <scope>NUCLEOTIDE SEQUENCE [LARGE SCALE GENOMIC DNA]</scope>
    <source>
        <strain evidence="2 3">AM-OR11-026</strain>
    </source>
</reference>
<dbReference type="SUPFAM" id="SSF52540">
    <property type="entry name" value="P-loop containing nucleoside triphosphate hydrolases"/>
    <property type="match status" value="1"/>
</dbReference>
<dbReference type="InterPro" id="IPR006073">
    <property type="entry name" value="GTP-bd"/>
</dbReference>
<evidence type="ECO:0000313" key="2">
    <source>
        <dbReference type="EMBL" id="OAX33003.1"/>
    </source>
</evidence>
<dbReference type="InterPro" id="IPR027417">
    <property type="entry name" value="P-loop_NTPase"/>
</dbReference>
<dbReference type="PANTHER" id="PTHR10903">
    <property type="entry name" value="GTPASE, IMAP FAMILY MEMBER-RELATED"/>
    <property type="match status" value="1"/>
</dbReference>
<dbReference type="Proteomes" id="UP000092154">
    <property type="component" value="Unassembled WGS sequence"/>
</dbReference>
<gene>
    <name evidence="2" type="ORF">K503DRAFT_804742</name>
</gene>